<sequence length="52" mass="6266">MMQMKWTKEALQYMNNVPFFVREKARKKVEEWARQKGVGEITMNEVIEGTHH</sequence>
<reference evidence="3" key="1">
    <citation type="submission" date="2011-05" db="EMBL/GenBank/DDBJ databases">
        <title>Complete sequence of Desulfotomaculum kuznetsovii DSM 6115.</title>
        <authorList>
            <person name="Lucas S."/>
            <person name="Han J."/>
            <person name="Lapidus A."/>
            <person name="Cheng J.-F."/>
            <person name="Goodwin L."/>
            <person name="Pitluck S."/>
            <person name="Peters L."/>
            <person name="Mikhailova N."/>
            <person name="Lu M."/>
            <person name="Saunders E."/>
            <person name="Han C."/>
            <person name="Tapia R."/>
            <person name="Land M."/>
            <person name="Hauser L."/>
            <person name="Kyrpides N."/>
            <person name="Ivanova N."/>
            <person name="Pagani I."/>
            <person name="Nazina T."/>
            <person name="Ivanova A."/>
            <person name="Parshina S."/>
            <person name="Kuever J."/>
            <person name="Muyzer G."/>
            <person name="Plugge C."/>
            <person name="Stams A."/>
            <person name="Woyke T."/>
        </authorList>
    </citation>
    <scope>NUCLEOTIDE SEQUENCE [LARGE SCALE GENOMIC DNA]</scope>
    <source>
        <strain evidence="3">DSM 6115 / VKM B-1805 / 17</strain>
    </source>
</reference>
<name>A0AAU8PEP1_DESK7</name>
<evidence type="ECO:0000259" key="1">
    <source>
        <dbReference type="Pfam" id="PF08369"/>
    </source>
</evidence>
<proteinExistence type="predicted"/>
<keyword evidence="3" id="KW-1185">Reference proteome</keyword>
<feature type="domain" description="Light-independent protochlorophyllide reductase subunit B-like C-terminal" evidence="1">
    <location>
        <begin position="6"/>
        <end position="46"/>
    </location>
</feature>
<dbReference type="EMBL" id="CP002770">
    <property type="protein sequence ID" value="AEG16591.1"/>
    <property type="molecule type" value="Genomic_DNA"/>
</dbReference>
<evidence type="ECO:0000313" key="2">
    <source>
        <dbReference type="EMBL" id="AEG16591.1"/>
    </source>
</evidence>
<accession>A0AAU8PEP1</accession>
<organism evidence="2 3">
    <name type="scientific">Desulfofundulus kuznetsovii (strain DSM 6115 / VKM B-1805 / 17)</name>
    <name type="common">Desulfotomaculum kuznetsovii</name>
    <dbReference type="NCBI Taxonomy" id="760568"/>
    <lineage>
        <taxon>Bacteria</taxon>
        <taxon>Bacillati</taxon>
        <taxon>Bacillota</taxon>
        <taxon>Clostridia</taxon>
        <taxon>Eubacteriales</taxon>
        <taxon>Peptococcaceae</taxon>
        <taxon>Desulfofundulus</taxon>
    </lineage>
</organism>
<evidence type="ECO:0000313" key="3">
    <source>
        <dbReference type="Proteomes" id="UP000009229"/>
    </source>
</evidence>
<dbReference type="Pfam" id="PF08369">
    <property type="entry name" value="PCP_red"/>
    <property type="match status" value="1"/>
</dbReference>
<dbReference type="InterPro" id="IPR042298">
    <property type="entry name" value="P-CP_red_C"/>
</dbReference>
<dbReference type="GO" id="GO:0016491">
    <property type="term" value="F:oxidoreductase activity"/>
    <property type="evidence" value="ECO:0007669"/>
    <property type="project" value="InterPro"/>
</dbReference>
<dbReference type="Proteomes" id="UP000009229">
    <property type="component" value="Chromosome"/>
</dbReference>
<dbReference type="InterPro" id="IPR013580">
    <property type="entry name" value="LI-POR_suB-like_C"/>
</dbReference>
<dbReference type="AlphaFoldDB" id="A0AAU8PEP1"/>
<dbReference type="KEGG" id="dku:Desku_3096"/>
<protein>
    <submittedName>
        <fullName evidence="2">Proto-chlorophyllide reductase 57 kD subunit</fullName>
    </submittedName>
</protein>
<dbReference type="Gene3D" id="1.10.8.550">
    <property type="entry name" value="Proto-chlorophyllide reductase 57 kD subunit B"/>
    <property type="match status" value="1"/>
</dbReference>
<gene>
    <name evidence="2" type="ordered locus">Desku_3096</name>
</gene>
<dbReference type="GO" id="GO:0015979">
    <property type="term" value="P:photosynthesis"/>
    <property type="evidence" value="ECO:0007669"/>
    <property type="project" value="InterPro"/>
</dbReference>
<dbReference type="GO" id="GO:0015995">
    <property type="term" value="P:chlorophyll biosynthetic process"/>
    <property type="evidence" value="ECO:0007669"/>
    <property type="project" value="InterPro"/>
</dbReference>